<name>A0A255IH05_9FIRM</name>
<evidence type="ECO:0000313" key="6">
    <source>
        <dbReference type="EMBL" id="RDY29956.1"/>
    </source>
</evidence>
<dbReference type="OrthoDB" id="569491at2"/>
<keyword evidence="5" id="KW-0762">Sugar transport</keyword>
<evidence type="ECO:0000313" key="7">
    <source>
        <dbReference type="Proteomes" id="UP000216411"/>
    </source>
</evidence>
<gene>
    <name evidence="5" type="ORF">C8E03_10385</name>
    <name evidence="6" type="ORF">CG710_017265</name>
</gene>
<keyword evidence="7" id="KW-1185">Reference proteome</keyword>
<comment type="caution">
    <text evidence="6">The sequence shown here is derived from an EMBL/GenBank/DDBJ whole genome shotgun (WGS) entry which is preliminary data.</text>
</comment>
<dbReference type="InterPro" id="IPR029052">
    <property type="entry name" value="Metallo-depent_PP-like"/>
</dbReference>
<sequence>MKDKYVVVLSDIHMGTNSPTVWYCKEIHEKYLLAILNDIINCADQIEEVILLGDIFEFWAYPPDALPPTINDIIEANPNVLGPYGKLVQALSALKGRMTYISGDHDMNVTQAELNKIRSNDGYTIKFHYGAYFPYYDSGIKFIHGHEFTILNAPYFASRIAPIPIGHFVCRAFAYKVQSILKKTQEESICMLEDYSACNYNDFLPLLPFYYEHFSKDTNVISNFVDALIDATGIPGDMPILVNPFYSATLYDVKTIYQSQELVSEKLELKDIIDDFNKKNFSEKIMNHCVEREVDTVVMGHTHSPSIFKNDEIMYVTTGCMCPSVSKMQTNPITYGLYNLSERKFELIKAIGESRVTIIPYEKKNEDDNQAACNIKTEETSKYPSKIFTFGWSVFDTSQEFWEEMQMGVLNKAKELGINIIVHDEKRNTIEMITGSIDLISQGINALIIAPFNPELLPVITANAEKYNIPVVAIDTGTGGANVVAFIVSDNFGGGILAGEYALNLIKSHGIESKNFAIIKVQKTAKYSLLRGEGFKSVLLAQGFYLVTEVTANSEESEAYVEMQKILISYGNDLAVVFCENGTMAIGASRAINEAGKKNIIMLIGFDAGPRVIDAIKAGDLQGTIAQQPYRMGQIGVEIANTYLLGNPITFDDWREKIILMEVFLVDETGTVQNNVT</sequence>
<dbReference type="RefSeq" id="WP_094377618.1">
    <property type="nucleotide sequence ID" value="NZ_NOKA02000055.1"/>
</dbReference>
<accession>A0A255IH05</accession>
<evidence type="ECO:0000256" key="1">
    <source>
        <dbReference type="ARBA" id="ARBA00004196"/>
    </source>
</evidence>
<comment type="subcellular location">
    <subcellularLocation>
        <location evidence="1">Cell envelope</location>
    </subcellularLocation>
</comment>
<protein>
    <submittedName>
        <fullName evidence="5">ABC-type sugar transport system substrate-binding protein</fullName>
    </submittedName>
</protein>
<dbReference type="InterPro" id="IPR025997">
    <property type="entry name" value="SBP_2_dom"/>
</dbReference>
<feature type="domain" description="Periplasmic binding protein" evidence="4">
    <location>
        <begin position="390"/>
        <end position="647"/>
    </location>
</feature>
<dbReference type="GO" id="GO:0030246">
    <property type="term" value="F:carbohydrate binding"/>
    <property type="evidence" value="ECO:0007669"/>
    <property type="project" value="UniProtKB-ARBA"/>
</dbReference>
<reference evidence="6 7" key="1">
    <citation type="journal article" date="2017" name="Genome Announc.">
        <title>Draft Genome Sequence of a Sporulating and Motile Strain of Lachnotalea glycerini Isolated from Water in Quebec City, Canada.</title>
        <authorList>
            <person name="Maheux A.F."/>
            <person name="Boudreau D.K."/>
            <person name="Berube E."/>
            <person name="Boissinot M."/>
            <person name="Raymond F."/>
            <person name="Brodeur S."/>
            <person name="Corbeil J."/>
            <person name="Isabel S."/>
            <person name="Omar R.F."/>
            <person name="Bergeron M.G."/>
        </authorList>
    </citation>
    <scope>NUCLEOTIDE SEQUENCE [LARGE SCALE GENOMIC DNA]</scope>
    <source>
        <strain evidence="6 7">CCRI-19302</strain>
    </source>
</reference>
<evidence type="ECO:0000313" key="8">
    <source>
        <dbReference type="Proteomes" id="UP000247523"/>
    </source>
</evidence>
<evidence type="ECO:0000256" key="3">
    <source>
        <dbReference type="ARBA" id="ARBA00022729"/>
    </source>
</evidence>
<dbReference type="Gene3D" id="3.40.50.2300">
    <property type="match status" value="2"/>
</dbReference>
<dbReference type="InterPro" id="IPR028082">
    <property type="entry name" value="Peripla_BP_I"/>
</dbReference>
<evidence type="ECO:0000256" key="2">
    <source>
        <dbReference type="ARBA" id="ARBA00007639"/>
    </source>
</evidence>
<dbReference type="PANTHER" id="PTHR46847">
    <property type="entry name" value="D-ALLOSE-BINDING PERIPLASMIC PROTEIN-RELATED"/>
    <property type="match status" value="1"/>
</dbReference>
<dbReference type="AlphaFoldDB" id="A0A255IH05"/>
<comment type="similarity">
    <text evidence="2">Belongs to the bacterial solute-binding protein 2 family.</text>
</comment>
<reference evidence="5 8" key="2">
    <citation type="submission" date="2018-05" db="EMBL/GenBank/DDBJ databases">
        <title>Genomic Encyclopedia of Type Strains, Phase IV (KMG-IV): sequencing the most valuable type-strain genomes for metagenomic binning, comparative biology and taxonomic classification.</title>
        <authorList>
            <person name="Goeker M."/>
        </authorList>
    </citation>
    <scope>NUCLEOTIDE SEQUENCE [LARGE SCALE GENOMIC DNA]</scope>
    <source>
        <strain evidence="5 8">DSM 28816</strain>
    </source>
</reference>
<dbReference type="PANTHER" id="PTHR46847:SF1">
    <property type="entry name" value="D-ALLOSE-BINDING PERIPLASMIC PROTEIN-RELATED"/>
    <property type="match status" value="1"/>
</dbReference>
<dbReference type="Pfam" id="PF13407">
    <property type="entry name" value="Peripla_BP_4"/>
    <property type="match status" value="1"/>
</dbReference>
<dbReference type="Gene3D" id="3.60.21.10">
    <property type="match status" value="2"/>
</dbReference>
<keyword evidence="3" id="KW-0732">Signal</keyword>
<keyword evidence="5" id="KW-0813">Transport</keyword>
<evidence type="ECO:0000313" key="5">
    <source>
        <dbReference type="EMBL" id="PXV91528.1"/>
    </source>
</evidence>
<dbReference type="Proteomes" id="UP000216411">
    <property type="component" value="Unassembled WGS sequence"/>
</dbReference>
<dbReference type="Proteomes" id="UP000247523">
    <property type="component" value="Unassembled WGS sequence"/>
</dbReference>
<dbReference type="EMBL" id="NOKA02000055">
    <property type="protein sequence ID" value="RDY29956.1"/>
    <property type="molecule type" value="Genomic_DNA"/>
</dbReference>
<dbReference type="EMBL" id="QICS01000003">
    <property type="protein sequence ID" value="PXV91528.1"/>
    <property type="molecule type" value="Genomic_DNA"/>
</dbReference>
<dbReference type="SUPFAM" id="SSF56300">
    <property type="entry name" value="Metallo-dependent phosphatases"/>
    <property type="match status" value="1"/>
</dbReference>
<proteinExistence type="inferred from homology"/>
<dbReference type="GO" id="GO:0030313">
    <property type="term" value="C:cell envelope"/>
    <property type="evidence" value="ECO:0007669"/>
    <property type="project" value="UniProtKB-SubCell"/>
</dbReference>
<dbReference type="SUPFAM" id="SSF53822">
    <property type="entry name" value="Periplasmic binding protein-like I"/>
    <property type="match status" value="1"/>
</dbReference>
<evidence type="ECO:0000259" key="4">
    <source>
        <dbReference type="Pfam" id="PF13407"/>
    </source>
</evidence>
<reference evidence="6" key="3">
    <citation type="submission" date="2018-07" db="EMBL/GenBank/DDBJ databases">
        <authorList>
            <person name="Quirk P.G."/>
            <person name="Krulwich T.A."/>
        </authorList>
    </citation>
    <scope>NUCLEOTIDE SEQUENCE</scope>
    <source>
        <strain evidence="6">CCRI-19302</strain>
    </source>
</reference>
<organism evidence="6 7">
    <name type="scientific">Lachnotalea glycerini</name>
    <dbReference type="NCBI Taxonomy" id="1763509"/>
    <lineage>
        <taxon>Bacteria</taxon>
        <taxon>Bacillati</taxon>
        <taxon>Bacillota</taxon>
        <taxon>Clostridia</taxon>
        <taxon>Lachnospirales</taxon>
        <taxon>Lachnospiraceae</taxon>
        <taxon>Lachnotalea</taxon>
    </lineage>
</organism>